<evidence type="ECO:0000313" key="2">
    <source>
        <dbReference type="Proteomes" id="UP001162131"/>
    </source>
</evidence>
<reference evidence="1" key="1">
    <citation type="submission" date="2021-09" db="EMBL/GenBank/DDBJ databases">
        <authorList>
            <consortium name="AG Swart"/>
            <person name="Singh M."/>
            <person name="Singh A."/>
            <person name="Seah K."/>
            <person name="Emmerich C."/>
        </authorList>
    </citation>
    <scope>NUCLEOTIDE SEQUENCE</scope>
    <source>
        <strain evidence="1">ATCC30299</strain>
    </source>
</reference>
<dbReference type="EMBL" id="CAJZBQ010000038">
    <property type="protein sequence ID" value="CAG9325349.1"/>
    <property type="molecule type" value="Genomic_DNA"/>
</dbReference>
<proteinExistence type="predicted"/>
<sequence>MFINYFINKTLNSVIAKVRLKADFFDIISYKMIIPFPFCNSEFIESILIASPKHSKDSTSLSNFWIFIPLLIWLPNNMNTN</sequence>
<organism evidence="1 2">
    <name type="scientific">Blepharisma stoltei</name>
    <dbReference type="NCBI Taxonomy" id="1481888"/>
    <lineage>
        <taxon>Eukaryota</taxon>
        <taxon>Sar</taxon>
        <taxon>Alveolata</taxon>
        <taxon>Ciliophora</taxon>
        <taxon>Postciliodesmatophora</taxon>
        <taxon>Heterotrichea</taxon>
        <taxon>Heterotrichida</taxon>
        <taxon>Blepharismidae</taxon>
        <taxon>Blepharisma</taxon>
    </lineage>
</organism>
<gene>
    <name evidence="1" type="ORF">BSTOLATCC_MIC38611</name>
</gene>
<dbReference type="AlphaFoldDB" id="A0AAU9JWR3"/>
<dbReference type="Proteomes" id="UP001162131">
    <property type="component" value="Unassembled WGS sequence"/>
</dbReference>
<keyword evidence="2" id="KW-1185">Reference proteome</keyword>
<name>A0AAU9JWR3_9CILI</name>
<protein>
    <submittedName>
        <fullName evidence="1">Uncharacterized protein</fullName>
    </submittedName>
</protein>
<evidence type="ECO:0000313" key="1">
    <source>
        <dbReference type="EMBL" id="CAG9325349.1"/>
    </source>
</evidence>
<accession>A0AAU9JWR3</accession>
<comment type="caution">
    <text evidence="1">The sequence shown here is derived from an EMBL/GenBank/DDBJ whole genome shotgun (WGS) entry which is preliminary data.</text>
</comment>